<dbReference type="PANTHER" id="PTHR47260:SF1">
    <property type="entry name" value="UPF0644 PROTEIN PB2B4.06"/>
    <property type="match status" value="1"/>
</dbReference>
<accession>A0A9W9Q0H4</accession>
<feature type="domain" description="Thioesterase" evidence="1">
    <location>
        <begin position="206"/>
        <end position="260"/>
    </location>
</feature>
<dbReference type="EMBL" id="JAPZBO010000003">
    <property type="protein sequence ID" value="KAJ5321541.1"/>
    <property type="molecule type" value="Genomic_DNA"/>
</dbReference>
<dbReference type="InterPro" id="IPR006683">
    <property type="entry name" value="Thioestr_dom"/>
</dbReference>
<dbReference type="Proteomes" id="UP001147746">
    <property type="component" value="Unassembled WGS sequence"/>
</dbReference>
<name>A0A9W9Q0H4_9EURO</name>
<organism evidence="2 3">
    <name type="scientific">Penicillium atrosanguineum</name>
    <dbReference type="NCBI Taxonomy" id="1132637"/>
    <lineage>
        <taxon>Eukaryota</taxon>
        <taxon>Fungi</taxon>
        <taxon>Dikarya</taxon>
        <taxon>Ascomycota</taxon>
        <taxon>Pezizomycotina</taxon>
        <taxon>Eurotiomycetes</taxon>
        <taxon>Eurotiomycetidae</taxon>
        <taxon>Eurotiales</taxon>
        <taxon>Aspergillaceae</taxon>
        <taxon>Penicillium</taxon>
    </lineage>
</organism>
<proteinExistence type="predicted"/>
<dbReference type="InterPro" id="IPR029069">
    <property type="entry name" value="HotDog_dom_sf"/>
</dbReference>
<evidence type="ECO:0000259" key="1">
    <source>
        <dbReference type="Pfam" id="PF03061"/>
    </source>
</evidence>
<protein>
    <recommendedName>
        <fullName evidence="1">Thioesterase domain-containing protein</fullName>
    </recommendedName>
</protein>
<reference evidence="2" key="1">
    <citation type="submission" date="2022-12" db="EMBL/GenBank/DDBJ databases">
        <authorList>
            <person name="Petersen C."/>
        </authorList>
    </citation>
    <scope>NUCLEOTIDE SEQUENCE</scope>
    <source>
        <strain evidence="2">IBT 21472</strain>
    </source>
</reference>
<dbReference type="SUPFAM" id="SSF54637">
    <property type="entry name" value="Thioesterase/thiol ester dehydrase-isomerase"/>
    <property type="match status" value="1"/>
</dbReference>
<sequence length="304" mass="33561">MYSRRILQQPLRAAITSAPVLTRFSVRNASTTANANTSAQPSRWRRRLIYAGIFGTLGMSAGKWMDSKFAEPPLPGTIEDQAELEHIQRAYEIGLPIVQQLRQNPDFTEKDVYENFSDDHKTHRLTSGPLAGSRGLGMQVSSVVVSAFVVLGVGESGAWSLGEPDQQLPTGFDTDPRYPKVFWNDKEKKLVSVVFFGTGIEGWPTMVHGGALGTVIDENLGRAAIRHFPARTGVTANLNINYRAPVYSGNFYSLHTTLDQEQSTDAKAFAKCELRDMTGRLCVEASGLFVVPKKLKLKEVGEHF</sequence>
<evidence type="ECO:0000313" key="2">
    <source>
        <dbReference type="EMBL" id="KAJ5321541.1"/>
    </source>
</evidence>
<dbReference type="Pfam" id="PF03061">
    <property type="entry name" value="4HBT"/>
    <property type="match status" value="1"/>
</dbReference>
<gene>
    <name evidence="2" type="ORF">N7476_004543</name>
</gene>
<dbReference type="InterPro" id="IPR052061">
    <property type="entry name" value="PTE-AB_protein"/>
</dbReference>
<dbReference type="AlphaFoldDB" id="A0A9W9Q0H4"/>
<keyword evidence="3" id="KW-1185">Reference proteome</keyword>
<dbReference type="PANTHER" id="PTHR47260">
    <property type="entry name" value="UPF0644 PROTEIN PB2B4.06"/>
    <property type="match status" value="1"/>
</dbReference>
<comment type="caution">
    <text evidence="2">The sequence shown here is derived from an EMBL/GenBank/DDBJ whole genome shotgun (WGS) entry which is preliminary data.</text>
</comment>
<dbReference type="Gene3D" id="3.10.129.10">
    <property type="entry name" value="Hotdog Thioesterase"/>
    <property type="match status" value="1"/>
</dbReference>
<evidence type="ECO:0000313" key="3">
    <source>
        <dbReference type="Proteomes" id="UP001147746"/>
    </source>
</evidence>
<dbReference type="CDD" id="cd03443">
    <property type="entry name" value="PaaI_thioesterase"/>
    <property type="match status" value="1"/>
</dbReference>
<reference evidence="2" key="2">
    <citation type="journal article" date="2023" name="IMA Fungus">
        <title>Comparative genomic study of the Penicillium genus elucidates a diverse pangenome and 15 lateral gene transfer events.</title>
        <authorList>
            <person name="Petersen C."/>
            <person name="Sorensen T."/>
            <person name="Nielsen M.R."/>
            <person name="Sondergaard T.E."/>
            <person name="Sorensen J.L."/>
            <person name="Fitzpatrick D.A."/>
            <person name="Frisvad J.C."/>
            <person name="Nielsen K.L."/>
        </authorList>
    </citation>
    <scope>NUCLEOTIDE SEQUENCE</scope>
    <source>
        <strain evidence="2">IBT 21472</strain>
    </source>
</reference>